<keyword evidence="3" id="KW-1185">Reference proteome</keyword>
<sequence length="68" mass="7838">MVRNYERKTNRRPESERGLRVVVTPRREPDLELLARVIVDMAMTDPLGLHPASDEPAAPDLDRRDTSR</sequence>
<evidence type="ECO:0000313" key="2">
    <source>
        <dbReference type="EMBL" id="ROR95907.1"/>
    </source>
</evidence>
<dbReference type="EMBL" id="RKHQ01000001">
    <property type="protein sequence ID" value="ROR95907.1"/>
    <property type="molecule type" value="Genomic_DNA"/>
</dbReference>
<dbReference type="AlphaFoldDB" id="A0A3N2D805"/>
<protein>
    <submittedName>
        <fullName evidence="2">Uncharacterized protein</fullName>
    </submittedName>
</protein>
<comment type="caution">
    <text evidence="2">The sequence shown here is derived from an EMBL/GenBank/DDBJ whole genome shotgun (WGS) entry which is preliminary data.</text>
</comment>
<dbReference type="RefSeq" id="WP_123738156.1">
    <property type="nucleotide sequence ID" value="NZ_RKHQ01000001.1"/>
</dbReference>
<feature type="region of interest" description="Disordered" evidence="1">
    <location>
        <begin position="46"/>
        <end position="68"/>
    </location>
</feature>
<gene>
    <name evidence="2" type="ORF">EDD28_0473</name>
</gene>
<dbReference type="OrthoDB" id="9948968at2"/>
<dbReference type="Proteomes" id="UP000275356">
    <property type="component" value="Unassembled WGS sequence"/>
</dbReference>
<evidence type="ECO:0000256" key="1">
    <source>
        <dbReference type="SAM" id="MobiDB-lite"/>
    </source>
</evidence>
<evidence type="ECO:0000313" key="3">
    <source>
        <dbReference type="Proteomes" id="UP000275356"/>
    </source>
</evidence>
<name>A0A3N2D805_9MICO</name>
<proteinExistence type="predicted"/>
<accession>A0A3N2D805</accession>
<reference evidence="2 3" key="1">
    <citation type="submission" date="2018-11" db="EMBL/GenBank/DDBJ databases">
        <title>Sequencing the genomes of 1000 actinobacteria strains.</title>
        <authorList>
            <person name="Klenk H.-P."/>
        </authorList>
    </citation>
    <scope>NUCLEOTIDE SEQUENCE [LARGE SCALE GENOMIC DNA]</scope>
    <source>
        <strain evidence="2 3">DSM 13521</strain>
    </source>
</reference>
<organism evidence="2 3">
    <name type="scientific">Salana multivorans</name>
    <dbReference type="NCBI Taxonomy" id="120377"/>
    <lineage>
        <taxon>Bacteria</taxon>
        <taxon>Bacillati</taxon>
        <taxon>Actinomycetota</taxon>
        <taxon>Actinomycetes</taxon>
        <taxon>Micrococcales</taxon>
        <taxon>Beutenbergiaceae</taxon>
        <taxon>Salana</taxon>
    </lineage>
</organism>